<dbReference type="AlphaFoldDB" id="A0A6C0BR18"/>
<feature type="transmembrane region" description="Helical" evidence="1">
    <location>
        <begin position="109"/>
        <end position="125"/>
    </location>
</feature>
<name>A0A6C0BR18_9ZZZZ</name>
<evidence type="ECO:0000313" key="2">
    <source>
        <dbReference type="EMBL" id="QHS94074.1"/>
    </source>
</evidence>
<reference evidence="2" key="1">
    <citation type="journal article" date="2020" name="Nature">
        <title>Giant virus diversity and host interactions through global metagenomics.</title>
        <authorList>
            <person name="Schulz F."/>
            <person name="Roux S."/>
            <person name="Paez-Espino D."/>
            <person name="Jungbluth S."/>
            <person name="Walsh D.A."/>
            <person name="Denef V.J."/>
            <person name="McMahon K.D."/>
            <person name="Konstantinidis K.T."/>
            <person name="Eloe-Fadrosh E.A."/>
            <person name="Kyrpides N.C."/>
            <person name="Woyke T."/>
        </authorList>
    </citation>
    <scope>NUCLEOTIDE SEQUENCE</scope>
    <source>
        <strain evidence="2">GVMAG-M-3300018416-26</strain>
    </source>
</reference>
<keyword evidence="1" id="KW-0812">Transmembrane</keyword>
<proteinExistence type="predicted"/>
<sequence length="151" mass="17999">MNTALIQWGTIFTIIHTCITTFISIIPYSKKNDSMRIYYHDSPAYIMFFSEMMLGLSILLISKNVLFQIFLLTIFQLFLYYPISFVDVLIDKYDYLHLYKRYFEDNKHFIGFIPLMVSFIIYPIIKLDHNSMYALASLFIFTKLITSYEDL</sequence>
<organism evidence="2">
    <name type="scientific">viral metagenome</name>
    <dbReference type="NCBI Taxonomy" id="1070528"/>
    <lineage>
        <taxon>unclassified sequences</taxon>
        <taxon>metagenomes</taxon>
        <taxon>organismal metagenomes</taxon>
    </lineage>
</organism>
<keyword evidence="1" id="KW-0472">Membrane</keyword>
<evidence type="ECO:0000256" key="1">
    <source>
        <dbReference type="SAM" id="Phobius"/>
    </source>
</evidence>
<dbReference type="EMBL" id="MN739216">
    <property type="protein sequence ID" value="QHS94074.1"/>
    <property type="molecule type" value="Genomic_DNA"/>
</dbReference>
<accession>A0A6C0BR18</accession>
<feature type="transmembrane region" description="Helical" evidence="1">
    <location>
        <begin position="38"/>
        <end position="61"/>
    </location>
</feature>
<feature type="transmembrane region" description="Helical" evidence="1">
    <location>
        <begin position="67"/>
        <end position="89"/>
    </location>
</feature>
<protein>
    <submittedName>
        <fullName evidence="2">Uncharacterized protein</fullName>
    </submittedName>
</protein>
<keyword evidence="1" id="KW-1133">Transmembrane helix</keyword>
<feature type="transmembrane region" description="Helical" evidence="1">
    <location>
        <begin position="6"/>
        <end position="26"/>
    </location>
</feature>